<evidence type="ECO:0000256" key="1">
    <source>
        <dbReference type="SAM" id="Phobius"/>
    </source>
</evidence>
<dbReference type="Proteomes" id="UP000829069">
    <property type="component" value="Chromosome"/>
</dbReference>
<dbReference type="EMBL" id="CP093326">
    <property type="protein sequence ID" value="UNK47210.1"/>
    <property type="molecule type" value="Genomic_DNA"/>
</dbReference>
<dbReference type="InterPro" id="IPR019675">
    <property type="entry name" value="DUF2550"/>
</dbReference>
<protein>
    <submittedName>
        <fullName evidence="2">DUF2550 domain-containing protein</fullName>
    </submittedName>
</protein>
<evidence type="ECO:0000313" key="3">
    <source>
        <dbReference type="Proteomes" id="UP000829069"/>
    </source>
</evidence>
<feature type="transmembrane region" description="Helical" evidence="1">
    <location>
        <begin position="6"/>
        <end position="27"/>
    </location>
</feature>
<keyword evidence="3" id="KW-1185">Reference proteome</keyword>
<gene>
    <name evidence="2" type="ORF">MNQ99_07685</name>
</gene>
<organism evidence="2 3">
    <name type="scientific">Arthrobacter sulfonylureivorans</name>
    <dbReference type="NCBI Taxonomy" id="2486855"/>
    <lineage>
        <taxon>Bacteria</taxon>
        <taxon>Bacillati</taxon>
        <taxon>Actinomycetota</taxon>
        <taxon>Actinomycetes</taxon>
        <taxon>Micrococcales</taxon>
        <taxon>Micrococcaceae</taxon>
        <taxon>Arthrobacter</taxon>
    </lineage>
</organism>
<evidence type="ECO:0000313" key="2">
    <source>
        <dbReference type="EMBL" id="UNK47210.1"/>
    </source>
</evidence>
<dbReference type="RefSeq" id="WP_127511461.1">
    <property type="nucleotide sequence ID" value="NZ_CP093326.1"/>
</dbReference>
<name>A0ABY3WDD6_9MICC</name>
<accession>A0ABY3WDD6</accession>
<keyword evidence="1" id="KW-0472">Membrane</keyword>
<keyword evidence="1" id="KW-0812">Transmembrane</keyword>
<dbReference type="Pfam" id="PF10739">
    <property type="entry name" value="DUF2550"/>
    <property type="match status" value="1"/>
</dbReference>
<reference evidence="2 3" key="1">
    <citation type="submission" date="2022-03" db="EMBL/GenBank/DDBJ databases">
        <title>Isotopic signatures of nitrous oxide derived from detoxification processes.</title>
        <authorList>
            <person name="Behrendt U."/>
            <person name="Buchen C."/>
            <person name="Well R."/>
            <person name="Ulrich A."/>
            <person name="Rohe L."/>
            <person name="Kolb S."/>
            <person name="Schloter M."/>
            <person name="Horn M.A."/>
            <person name="Augustin J."/>
        </authorList>
    </citation>
    <scope>NUCLEOTIDE SEQUENCE [LARGE SCALE GENOMIC DNA]</scope>
    <source>
        <strain evidence="2 3">S4-C24</strain>
    </source>
</reference>
<proteinExistence type="predicted"/>
<keyword evidence="1" id="KW-1133">Transmembrane helix</keyword>
<sequence>MNGLDITFAILAAVFLLLVLALIAFGVRRYQLRRALGTFDASIAMLPGSWQMGVCRYTDTHLEWLRLLSLSPKPRYKFRRSSLELQGWRQPTEAERAKIQPGAIVVMLTHEKQDLSMAMTFDVYAGLSSWLEAGPVIGIGTWR</sequence>